<accession>A0ABX3WAI0</accession>
<dbReference type="EMBL" id="LQPY01000012">
    <property type="protein sequence ID" value="ORX05920.1"/>
    <property type="molecule type" value="Genomic_DNA"/>
</dbReference>
<protein>
    <submittedName>
        <fullName evidence="1">Uncharacterized protein</fullName>
    </submittedName>
</protein>
<name>A0ABX3WAI0_9MYCO</name>
<gene>
    <name evidence="1" type="ORF">AWC29_00070</name>
</gene>
<reference evidence="1 2" key="1">
    <citation type="submission" date="2016-01" db="EMBL/GenBank/DDBJ databases">
        <title>The new phylogeny of the genus Mycobacterium.</title>
        <authorList>
            <person name="Tarcisio F."/>
            <person name="Conor M."/>
            <person name="Antonella G."/>
            <person name="Elisabetta G."/>
            <person name="Giulia F.S."/>
            <person name="Sara T."/>
            <person name="Anna F."/>
            <person name="Clotilde B."/>
            <person name="Roberto B."/>
            <person name="Veronica D.S."/>
            <person name="Fabio R."/>
            <person name="Monica P."/>
            <person name="Olivier J."/>
            <person name="Enrico T."/>
            <person name="Nicola S."/>
        </authorList>
    </citation>
    <scope>NUCLEOTIDE SEQUENCE [LARGE SCALE GENOMIC DNA]</scope>
    <source>
        <strain evidence="1 2">DSM 44626</strain>
    </source>
</reference>
<evidence type="ECO:0000313" key="1">
    <source>
        <dbReference type="EMBL" id="ORX05920.1"/>
    </source>
</evidence>
<keyword evidence="2" id="KW-1185">Reference proteome</keyword>
<sequence>MHSCHDGLKELRLDTNTAEPLTKKITEAIARAERLAVVVEGDLRADEAVGAARRRHPAGRAL</sequence>
<comment type="caution">
    <text evidence="1">The sequence shown here is derived from an EMBL/GenBank/DDBJ whole genome shotgun (WGS) entry which is preliminary data.</text>
</comment>
<proteinExistence type="predicted"/>
<evidence type="ECO:0000313" key="2">
    <source>
        <dbReference type="Proteomes" id="UP000193710"/>
    </source>
</evidence>
<dbReference type="Proteomes" id="UP000193710">
    <property type="component" value="Unassembled WGS sequence"/>
</dbReference>
<organism evidence="1 2">
    <name type="scientific">Mycobacterium triplex</name>
    <dbReference type="NCBI Taxonomy" id="47839"/>
    <lineage>
        <taxon>Bacteria</taxon>
        <taxon>Bacillati</taxon>
        <taxon>Actinomycetota</taxon>
        <taxon>Actinomycetes</taxon>
        <taxon>Mycobacteriales</taxon>
        <taxon>Mycobacteriaceae</taxon>
        <taxon>Mycobacterium</taxon>
        <taxon>Mycobacterium simiae complex</taxon>
    </lineage>
</organism>